<sequence>MALTIGELVGFIRADDSGFTRGLDAARLRMRGLQRDTDGRLRDIRGRFISEGEAAGRGLADGIRAHAELAAPAVRAVGAAVAALGVGVPAVAAVGAALGGIAAGAAAAGIAVKAFTLAAGQQWTAVQDVATLAEEAQKAAASGAADAAEKQKAYTDALKQLPPATQETARAFVGLKGDFKAWSDGLSGTTMPVFTKGIQILRGLLPTLTPFVKAAASAFSGFLDEVGAGVKSAGFKEWAADMAAAAGPALSNFLQVIKNLAVGFGGLLGAFLPVSDGMTGGLVKMTAAFANWGSSLGDSQGFATFMQLAREGGQTLGTLASAALQVVSALSPLIGITATIAVGLATLINTIPPGVLTGIATGFVAIGLAVKAYTLYTRIAAAVTRGWAIAQGLLNTVMMMNPVGLVIAAIVALVAIVVVAYQKSETFRAVVQAVWAAVKVAILAAVDGIMAAINWLSKIPGKVAGWFGAAKDWAIRKNLELVAWMTGLPRRVGSAIAGLAGTLRSAASNAFTRFRQVAAEKAVAFVSLVRGLPGRARSALGNLGGLLRGAGRALIQGFINGIKSMLGSVKNAASGVVSAARNFFPFSPAKEGPFSGKGYTLHSGRALAGDFGRGITDQLPYLRKVMDSLPAPAVPDLAAPGVGAMPGGVALSGVGRREPIVLEVRPGSAGRVEMLLTHIIREVVSVKGGGDVQKTFGRGRK</sequence>
<evidence type="ECO:0000256" key="1">
    <source>
        <dbReference type="SAM" id="Phobius"/>
    </source>
</evidence>
<gene>
    <name evidence="2" type="ORF">C1J00_20905</name>
</gene>
<evidence type="ECO:0000313" key="2">
    <source>
        <dbReference type="EMBL" id="PNG20326.1"/>
    </source>
</evidence>
<accession>A0A2N8TMT1</accession>
<feature type="transmembrane region" description="Helical" evidence="1">
    <location>
        <begin position="396"/>
        <end position="421"/>
    </location>
</feature>
<keyword evidence="3" id="KW-1185">Reference proteome</keyword>
<dbReference type="AlphaFoldDB" id="A0A2N8TMT1"/>
<evidence type="ECO:0000313" key="3">
    <source>
        <dbReference type="Proteomes" id="UP000235943"/>
    </source>
</evidence>
<dbReference type="Proteomes" id="UP000235943">
    <property type="component" value="Unassembled WGS sequence"/>
</dbReference>
<comment type="caution">
    <text evidence="2">The sequence shown here is derived from an EMBL/GenBank/DDBJ whole genome shotgun (WGS) entry which is preliminary data.</text>
</comment>
<feature type="transmembrane region" description="Helical" evidence="1">
    <location>
        <begin position="355"/>
        <end position="376"/>
    </location>
</feature>
<keyword evidence="1" id="KW-0472">Membrane</keyword>
<keyword evidence="1" id="KW-0812">Transmembrane</keyword>
<feature type="transmembrane region" description="Helical" evidence="1">
    <location>
        <begin position="329"/>
        <end position="348"/>
    </location>
</feature>
<reference evidence="2 3" key="1">
    <citation type="submission" date="2018-01" db="EMBL/GenBank/DDBJ databases">
        <title>Draft genome sequence of Streptomyces sp. 13K301.</title>
        <authorList>
            <person name="Sahin N."/>
            <person name="Saygin H."/>
            <person name="Ay H."/>
        </authorList>
    </citation>
    <scope>NUCLEOTIDE SEQUENCE [LARGE SCALE GENOMIC DNA]</scope>
    <source>
        <strain evidence="2 3">13K301</strain>
    </source>
</reference>
<keyword evidence="1" id="KW-1133">Transmembrane helix</keyword>
<organism evidence="2 3">
    <name type="scientific">Streptomyces cahuitamycinicus</name>
    <dbReference type="NCBI Taxonomy" id="2070367"/>
    <lineage>
        <taxon>Bacteria</taxon>
        <taxon>Bacillati</taxon>
        <taxon>Actinomycetota</taxon>
        <taxon>Actinomycetes</taxon>
        <taxon>Kitasatosporales</taxon>
        <taxon>Streptomycetaceae</taxon>
        <taxon>Streptomyces</taxon>
    </lineage>
</organism>
<proteinExistence type="predicted"/>
<evidence type="ECO:0008006" key="4">
    <source>
        <dbReference type="Google" id="ProtNLM"/>
    </source>
</evidence>
<name>A0A2N8TMT1_9ACTN</name>
<protein>
    <recommendedName>
        <fullName evidence="4">Phage-related protein</fullName>
    </recommendedName>
</protein>
<feature type="transmembrane region" description="Helical" evidence="1">
    <location>
        <begin position="433"/>
        <end position="456"/>
    </location>
</feature>
<dbReference type="EMBL" id="POUC01000151">
    <property type="protein sequence ID" value="PNG20326.1"/>
    <property type="molecule type" value="Genomic_DNA"/>
</dbReference>